<proteinExistence type="predicted"/>
<reference evidence="3" key="1">
    <citation type="submission" date="2017-03" db="EMBL/GenBank/DDBJ databases">
        <title>Phytopthora megakarya and P. palmivora, two closely related causual agents of cacao black pod achieved similar genome size and gene model numbers by different mechanisms.</title>
        <authorList>
            <person name="Ali S."/>
            <person name="Shao J."/>
            <person name="Larry D.J."/>
            <person name="Kronmiller B."/>
            <person name="Shen D."/>
            <person name="Strem M.D."/>
            <person name="Melnick R.L."/>
            <person name="Guiltinan M.J."/>
            <person name="Tyler B.M."/>
            <person name="Meinhardt L.W."/>
            <person name="Bailey B.A."/>
        </authorList>
    </citation>
    <scope>NUCLEOTIDE SEQUENCE [LARGE SCALE GENOMIC DNA]</scope>
    <source>
        <strain evidence="3">zdho120</strain>
    </source>
</reference>
<dbReference type="EMBL" id="NBNE01004326">
    <property type="protein sequence ID" value="OWZ05645.1"/>
    <property type="molecule type" value="Genomic_DNA"/>
</dbReference>
<sequence>MLRDSLSELRWRICRDARDWQREVTERPLDVAQSGWIAKYNRTLFDVEQSSNRGASRHRSARRGHHPSALGRVARRCERCLIVTDNIWDIAKEAGSLSNARDIVAPAAPRGRCNCDQEHDYAYRGDLGPSQSGPQSSGHYQPRQSPVEGRHGGTVGLTAQDDVAVAVNRVLDAQLRAERTEDVAWGAERTTEQLRQSNRELLARLRSLATRVLGSAQAAARPCQRVPGSDGLMARQARREA</sequence>
<organism evidence="2 3">
    <name type="scientific">Phytophthora megakarya</name>
    <dbReference type="NCBI Taxonomy" id="4795"/>
    <lineage>
        <taxon>Eukaryota</taxon>
        <taxon>Sar</taxon>
        <taxon>Stramenopiles</taxon>
        <taxon>Oomycota</taxon>
        <taxon>Peronosporomycetes</taxon>
        <taxon>Peronosporales</taxon>
        <taxon>Peronosporaceae</taxon>
        <taxon>Phytophthora</taxon>
    </lineage>
</organism>
<name>A0A225VJZ1_9STRA</name>
<keyword evidence="3" id="KW-1185">Reference proteome</keyword>
<dbReference type="OrthoDB" id="136186at2759"/>
<gene>
    <name evidence="2" type="ORF">PHMEG_00022226</name>
</gene>
<accession>A0A225VJZ1</accession>
<dbReference type="AlphaFoldDB" id="A0A225VJZ1"/>
<feature type="compositionally biased region" description="Low complexity" evidence="1">
    <location>
        <begin position="128"/>
        <end position="142"/>
    </location>
</feature>
<evidence type="ECO:0000256" key="1">
    <source>
        <dbReference type="SAM" id="MobiDB-lite"/>
    </source>
</evidence>
<comment type="caution">
    <text evidence="2">The sequence shown here is derived from an EMBL/GenBank/DDBJ whole genome shotgun (WGS) entry which is preliminary data.</text>
</comment>
<protein>
    <submittedName>
        <fullName evidence="2">Uncharacterized protein</fullName>
    </submittedName>
</protein>
<feature type="region of interest" description="Disordered" evidence="1">
    <location>
        <begin position="122"/>
        <end position="155"/>
    </location>
</feature>
<evidence type="ECO:0000313" key="2">
    <source>
        <dbReference type="EMBL" id="OWZ05645.1"/>
    </source>
</evidence>
<evidence type="ECO:0000313" key="3">
    <source>
        <dbReference type="Proteomes" id="UP000198211"/>
    </source>
</evidence>
<dbReference type="Proteomes" id="UP000198211">
    <property type="component" value="Unassembled WGS sequence"/>
</dbReference>
<feature type="non-terminal residue" evidence="2">
    <location>
        <position position="241"/>
    </location>
</feature>